<name>A0ABT9QPA0_9ACTN</name>
<proteinExistence type="predicted"/>
<sequence>MERDETPAVETAQMDIEVHYSHAYLVDEDDDCYPDGMLDDSPTHPVGIIRVEKGIAFLVTGLHTGTVSFTVAVADQDPGADLEGYEDIVEISFESPSGYISLYESGGAGVHGIPSLSAGPGTYRFRYHARGMDAAREENFSDAVIDHYLLQIWPASHHDSVVLKSTSSYFRYWLSAG</sequence>
<protein>
    <submittedName>
        <fullName evidence="1">Uncharacterized protein</fullName>
    </submittedName>
</protein>
<dbReference type="Proteomes" id="UP001225356">
    <property type="component" value="Unassembled WGS sequence"/>
</dbReference>
<evidence type="ECO:0000313" key="1">
    <source>
        <dbReference type="EMBL" id="MDP9847749.1"/>
    </source>
</evidence>
<gene>
    <name evidence="1" type="ORF">J2853_006960</name>
</gene>
<dbReference type="EMBL" id="JAUSQU010000001">
    <property type="protein sequence ID" value="MDP9847749.1"/>
    <property type="molecule type" value="Genomic_DNA"/>
</dbReference>
<organism evidence="1 2">
    <name type="scientific">Streptosporangium lutulentum</name>
    <dbReference type="NCBI Taxonomy" id="1461250"/>
    <lineage>
        <taxon>Bacteria</taxon>
        <taxon>Bacillati</taxon>
        <taxon>Actinomycetota</taxon>
        <taxon>Actinomycetes</taxon>
        <taxon>Streptosporangiales</taxon>
        <taxon>Streptosporangiaceae</taxon>
        <taxon>Streptosporangium</taxon>
    </lineage>
</organism>
<dbReference type="RefSeq" id="WP_307564806.1">
    <property type="nucleotide sequence ID" value="NZ_JAUSQU010000001.1"/>
</dbReference>
<accession>A0ABT9QPA0</accession>
<reference evidence="1 2" key="1">
    <citation type="submission" date="2023-07" db="EMBL/GenBank/DDBJ databases">
        <title>Sequencing the genomes of 1000 actinobacteria strains.</title>
        <authorList>
            <person name="Klenk H.-P."/>
        </authorList>
    </citation>
    <scope>NUCLEOTIDE SEQUENCE [LARGE SCALE GENOMIC DNA]</scope>
    <source>
        <strain evidence="1 2">DSM 46740</strain>
    </source>
</reference>
<evidence type="ECO:0000313" key="2">
    <source>
        <dbReference type="Proteomes" id="UP001225356"/>
    </source>
</evidence>
<keyword evidence="2" id="KW-1185">Reference proteome</keyword>
<comment type="caution">
    <text evidence="1">The sequence shown here is derived from an EMBL/GenBank/DDBJ whole genome shotgun (WGS) entry which is preliminary data.</text>
</comment>